<keyword evidence="3" id="KW-0805">Transcription regulation</keyword>
<dbReference type="InterPro" id="IPR036388">
    <property type="entry name" value="WH-like_DNA-bd_sf"/>
</dbReference>
<dbReference type="InterPro" id="IPR052704">
    <property type="entry name" value="ECF_Sigma-70_Domain"/>
</dbReference>
<dbReference type="NCBIfam" id="TIGR02937">
    <property type="entry name" value="sigma70-ECF"/>
    <property type="match status" value="1"/>
</dbReference>
<dbReference type="Gene3D" id="1.10.10.10">
    <property type="entry name" value="Winged helix-like DNA-binding domain superfamily/Winged helix DNA-binding domain"/>
    <property type="match status" value="1"/>
</dbReference>
<keyword evidence="4" id="KW-0731">Sigma factor</keyword>
<proteinExistence type="inferred from homology"/>
<dbReference type="SUPFAM" id="SSF88659">
    <property type="entry name" value="Sigma3 and sigma4 domains of RNA polymerase sigma factors"/>
    <property type="match status" value="1"/>
</dbReference>
<dbReference type="RefSeq" id="WP_113903217.1">
    <property type="nucleotide sequence ID" value="NZ_QNSB01000002.1"/>
</dbReference>
<dbReference type="InterPro" id="IPR007627">
    <property type="entry name" value="RNA_pol_sigma70_r2"/>
</dbReference>
<comment type="subunit">
    <text evidence="2">Interacts transiently with the RNA polymerase catalytic core formed by RpoA, RpoB, RpoC and RpoZ (2 alpha, 1 beta, 1 beta' and 1 omega subunit) to form the RNA polymerase holoenzyme that can initiate transcription.</text>
</comment>
<dbReference type="GO" id="GO:0016987">
    <property type="term" value="F:sigma factor activity"/>
    <property type="evidence" value="ECO:0007669"/>
    <property type="project" value="UniProtKB-KW"/>
</dbReference>
<keyword evidence="9" id="KW-1185">Reference proteome</keyword>
<evidence type="ECO:0000256" key="3">
    <source>
        <dbReference type="ARBA" id="ARBA00023015"/>
    </source>
</evidence>
<feature type="domain" description="RNA polymerase sigma factor 70 region 4 type 2" evidence="7">
    <location>
        <begin position="109"/>
        <end position="161"/>
    </location>
</feature>
<comment type="similarity">
    <text evidence="1">Belongs to the sigma-70 factor family. ECF subfamily.</text>
</comment>
<dbReference type="GO" id="GO:0006352">
    <property type="term" value="P:DNA-templated transcription initiation"/>
    <property type="evidence" value="ECO:0007669"/>
    <property type="project" value="InterPro"/>
</dbReference>
<evidence type="ECO:0000256" key="2">
    <source>
        <dbReference type="ARBA" id="ARBA00011344"/>
    </source>
</evidence>
<protein>
    <submittedName>
        <fullName evidence="8">RNA polymerase sigma-70 factor (ECF subfamily)</fullName>
    </submittedName>
</protein>
<name>A0A366IPG3_9MICO</name>
<dbReference type="InterPro" id="IPR032710">
    <property type="entry name" value="NTF2-like_dom_sf"/>
</dbReference>
<dbReference type="Pfam" id="PF04542">
    <property type="entry name" value="Sigma70_r2"/>
    <property type="match status" value="1"/>
</dbReference>
<dbReference type="SUPFAM" id="SSF88946">
    <property type="entry name" value="Sigma2 domain of RNA polymerase sigma factors"/>
    <property type="match status" value="1"/>
</dbReference>
<dbReference type="EMBL" id="QNSB01000002">
    <property type="protein sequence ID" value="RBP73799.1"/>
    <property type="molecule type" value="Genomic_DNA"/>
</dbReference>
<sequence length="294" mass="32217">MTGEDHHADVFEEHRGTLLGAAYRVLGTVQDSEDAVQETWLRWTDVDLQDIRDPRSYLLKAVTRVALNIARSQSRRREEYPGPWLPEPVATGTDSEPGHLAEVAEEVSLALLVVLESLTDLERAAFVLREAFGLPYAEVAEALGRSETSTRQLVSRARKAIRVRAPRRSAGPDAHRDVTRLFLAAAEGSVPLEEVLPVLAPAVVLTTDAGGRAKAALNPITGAAKVLRFIAGVLSKPETVALNWELTEVNGAPAFIARHDRGIDSVVWLEVEGDVVTRIQMIRNPDKLRALRAH</sequence>
<dbReference type="InterPro" id="IPR013324">
    <property type="entry name" value="RNA_pol_sigma_r3/r4-like"/>
</dbReference>
<evidence type="ECO:0000313" key="8">
    <source>
        <dbReference type="EMBL" id="RBP73799.1"/>
    </source>
</evidence>
<evidence type="ECO:0000256" key="4">
    <source>
        <dbReference type="ARBA" id="ARBA00023082"/>
    </source>
</evidence>
<evidence type="ECO:0000259" key="6">
    <source>
        <dbReference type="Pfam" id="PF04542"/>
    </source>
</evidence>
<gene>
    <name evidence="8" type="ORF">DFO65_102330</name>
</gene>
<dbReference type="NCBIfam" id="NF007214">
    <property type="entry name" value="PRK09636.1"/>
    <property type="match status" value="1"/>
</dbReference>
<dbReference type="AlphaFoldDB" id="A0A366IPG3"/>
<accession>A0A366IPG3</accession>
<dbReference type="GO" id="GO:0003677">
    <property type="term" value="F:DNA binding"/>
    <property type="evidence" value="ECO:0007669"/>
    <property type="project" value="InterPro"/>
</dbReference>
<dbReference type="CDD" id="cd06171">
    <property type="entry name" value="Sigma70_r4"/>
    <property type="match status" value="1"/>
</dbReference>
<dbReference type="Gene3D" id="1.10.1740.10">
    <property type="match status" value="1"/>
</dbReference>
<feature type="domain" description="RNA polymerase sigma-70 region 2" evidence="6">
    <location>
        <begin position="11"/>
        <end position="76"/>
    </location>
</feature>
<dbReference type="InterPro" id="IPR013325">
    <property type="entry name" value="RNA_pol_sigma_r2"/>
</dbReference>
<evidence type="ECO:0000256" key="1">
    <source>
        <dbReference type="ARBA" id="ARBA00010641"/>
    </source>
</evidence>
<keyword evidence="5" id="KW-0804">Transcription</keyword>
<evidence type="ECO:0000256" key="5">
    <source>
        <dbReference type="ARBA" id="ARBA00023163"/>
    </source>
</evidence>
<organism evidence="8 9">
    <name type="scientific">Brevibacterium celere</name>
    <dbReference type="NCBI Taxonomy" id="225845"/>
    <lineage>
        <taxon>Bacteria</taxon>
        <taxon>Bacillati</taxon>
        <taxon>Actinomycetota</taxon>
        <taxon>Actinomycetes</taxon>
        <taxon>Micrococcales</taxon>
        <taxon>Brevibacteriaceae</taxon>
        <taxon>Brevibacterium</taxon>
    </lineage>
</organism>
<dbReference type="InterPro" id="IPR014284">
    <property type="entry name" value="RNA_pol_sigma-70_dom"/>
</dbReference>
<dbReference type="Pfam" id="PF08281">
    <property type="entry name" value="Sigma70_r4_2"/>
    <property type="match status" value="1"/>
</dbReference>
<dbReference type="Proteomes" id="UP000253509">
    <property type="component" value="Unassembled WGS sequence"/>
</dbReference>
<evidence type="ECO:0000313" key="9">
    <source>
        <dbReference type="Proteomes" id="UP000253509"/>
    </source>
</evidence>
<comment type="caution">
    <text evidence="8">The sequence shown here is derived from an EMBL/GenBank/DDBJ whole genome shotgun (WGS) entry which is preliminary data.</text>
</comment>
<dbReference type="SUPFAM" id="SSF54427">
    <property type="entry name" value="NTF2-like"/>
    <property type="match status" value="1"/>
</dbReference>
<dbReference type="InterPro" id="IPR013249">
    <property type="entry name" value="RNA_pol_sigma70_r4_t2"/>
</dbReference>
<dbReference type="PANTHER" id="PTHR30173">
    <property type="entry name" value="SIGMA 19 FACTOR"/>
    <property type="match status" value="1"/>
</dbReference>
<evidence type="ECO:0000259" key="7">
    <source>
        <dbReference type="Pfam" id="PF08281"/>
    </source>
</evidence>
<dbReference type="PANTHER" id="PTHR30173:SF36">
    <property type="entry name" value="ECF RNA POLYMERASE SIGMA FACTOR SIGJ"/>
    <property type="match status" value="1"/>
</dbReference>
<reference evidence="8 9" key="1">
    <citation type="submission" date="2018-06" db="EMBL/GenBank/DDBJ databases">
        <title>Freshwater and sediment microbial communities from various areas in North America, analyzing microbe dynamics in response to fracking.</title>
        <authorList>
            <person name="Lamendella R."/>
        </authorList>
    </citation>
    <scope>NUCLEOTIDE SEQUENCE [LARGE SCALE GENOMIC DNA]</scope>
    <source>
        <strain evidence="8 9">3b_TX</strain>
    </source>
</reference>